<gene>
    <name evidence="1" type="ORF">SDC9_172287</name>
</gene>
<dbReference type="AlphaFoldDB" id="A0A645GFR6"/>
<name>A0A645GFR6_9ZZZZ</name>
<protein>
    <submittedName>
        <fullName evidence="1">Uncharacterized protein</fullName>
    </submittedName>
</protein>
<comment type="caution">
    <text evidence="1">The sequence shown here is derived from an EMBL/GenBank/DDBJ whole genome shotgun (WGS) entry which is preliminary data.</text>
</comment>
<sequence length="173" mass="18522">MQLARRKITGGSRLGQNENIAVFRLQSFPDFVPEPSRKLPFGLVILRRTGDIDDGAGQFSFEVESIEQIDEAVGPGLIMAELVVIGIAIHDAMSIDGDAWPFDRVGPLTHIVEINDPAIVPGGGEPVSPGNSSRDSFVPCLYNGIGALTGDEFAHFIGCFHVYGRRIVGFAGG</sequence>
<reference evidence="1" key="1">
    <citation type="submission" date="2019-08" db="EMBL/GenBank/DDBJ databases">
        <authorList>
            <person name="Kucharzyk K."/>
            <person name="Murdoch R.W."/>
            <person name="Higgins S."/>
            <person name="Loffler F."/>
        </authorList>
    </citation>
    <scope>NUCLEOTIDE SEQUENCE</scope>
</reference>
<dbReference type="EMBL" id="VSSQ01073875">
    <property type="protein sequence ID" value="MPN24882.1"/>
    <property type="molecule type" value="Genomic_DNA"/>
</dbReference>
<organism evidence="1">
    <name type="scientific">bioreactor metagenome</name>
    <dbReference type="NCBI Taxonomy" id="1076179"/>
    <lineage>
        <taxon>unclassified sequences</taxon>
        <taxon>metagenomes</taxon>
        <taxon>ecological metagenomes</taxon>
    </lineage>
</organism>
<evidence type="ECO:0000313" key="1">
    <source>
        <dbReference type="EMBL" id="MPN24882.1"/>
    </source>
</evidence>
<accession>A0A645GFR6</accession>
<proteinExistence type="predicted"/>